<dbReference type="Pfam" id="PF06730">
    <property type="entry name" value="FAM92"/>
    <property type="match status" value="1"/>
</dbReference>
<dbReference type="Gene3D" id="1.20.1270.60">
    <property type="entry name" value="Arfaptin homology (AH) domain/BAR domain"/>
    <property type="match status" value="1"/>
</dbReference>
<dbReference type="SUPFAM" id="SSF103657">
    <property type="entry name" value="BAR/IMD domain-like"/>
    <property type="match status" value="1"/>
</dbReference>
<dbReference type="InterPro" id="IPR009602">
    <property type="entry name" value="CBAR/FAM92"/>
</dbReference>
<protein>
    <recommendedName>
        <fullName evidence="3">Protein FAM92A1</fullName>
    </recommendedName>
</protein>
<dbReference type="PANTHER" id="PTHR21223:SF2">
    <property type="entry name" value="CBY1-INTERACTING BAR DOMAIN-CONTAINING PROTEIN HOMOLOG"/>
    <property type="match status" value="1"/>
</dbReference>
<evidence type="ECO:0000313" key="2">
    <source>
        <dbReference type="Proteomes" id="UP001152888"/>
    </source>
</evidence>
<comment type="caution">
    <text evidence="1">The sequence shown here is derived from an EMBL/GenBank/DDBJ whole genome shotgun (WGS) entry which is preliminary data.</text>
</comment>
<dbReference type="OrthoDB" id="10256179at2759"/>
<dbReference type="EMBL" id="CAKOFQ010007108">
    <property type="protein sequence ID" value="CAH1991211.1"/>
    <property type="molecule type" value="Genomic_DNA"/>
</dbReference>
<dbReference type="GO" id="GO:0060271">
    <property type="term" value="P:cilium assembly"/>
    <property type="evidence" value="ECO:0007669"/>
    <property type="project" value="TreeGrafter"/>
</dbReference>
<dbReference type="PANTHER" id="PTHR21223">
    <property type="entry name" value="CBY1-INTERACTING BAR DOMAIN-CONTAINING PROTEIN HOMOLOG"/>
    <property type="match status" value="1"/>
</dbReference>
<reference evidence="1" key="1">
    <citation type="submission" date="2022-03" db="EMBL/GenBank/DDBJ databases">
        <authorList>
            <person name="Sayadi A."/>
        </authorList>
    </citation>
    <scope>NUCLEOTIDE SEQUENCE</scope>
</reference>
<keyword evidence="2" id="KW-1185">Reference proteome</keyword>
<proteinExistence type="predicted"/>
<evidence type="ECO:0008006" key="3">
    <source>
        <dbReference type="Google" id="ProtNLM"/>
    </source>
</evidence>
<sequence>MLNAFRTRNNCEIEAKFIQNRIHTVEKNISELCNVFAQYSRKAARVRDKGDEIAKTALTYAETETVNQSLSNALESFAESLSALGDYGDARAQTIDAKVVSELSKYEQICKNVKEEVKEIYAIRDRELTRRRQLDRIRERNPRQRQQIIQAETDLVKATAEVSKSIHNLEEKTTRFEKQKLHDIKKILLDFISVEIGYHAKALEIFTKAYNDVNSINEERDLEEVSPCFRQNAA</sequence>
<accession>A0A9P0LDD2</accession>
<name>A0A9P0LDD2_ACAOB</name>
<dbReference type="AlphaFoldDB" id="A0A9P0LDD2"/>
<organism evidence="1 2">
    <name type="scientific">Acanthoscelides obtectus</name>
    <name type="common">Bean weevil</name>
    <name type="synonym">Bruchus obtectus</name>
    <dbReference type="NCBI Taxonomy" id="200917"/>
    <lineage>
        <taxon>Eukaryota</taxon>
        <taxon>Metazoa</taxon>
        <taxon>Ecdysozoa</taxon>
        <taxon>Arthropoda</taxon>
        <taxon>Hexapoda</taxon>
        <taxon>Insecta</taxon>
        <taxon>Pterygota</taxon>
        <taxon>Neoptera</taxon>
        <taxon>Endopterygota</taxon>
        <taxon>Coleoptera</taxon>
        <taxon>Polyphaga</taxon>
        <taxon>Cucujiformia</taxon>
        <taxon>Chrysomeloidea</taxon>
        <taxon>Chrysomelidae</taxon>
        <taxon>Bruchinae</taxon>
        <taxon>Bruchini</taxon>
        <taxon>Acanthoscelides</taxon>
    </lineage>
</organism>
<dbReference type="GO" id="GO:0035869">
    <property type="term" value="C:ciliary transition zone"/>
    <property type="evidence" value="ECO:0007669"/>
    <property type="project" value="TreeGrafter"/>
</dbReference>
<evidence type="ECO:0000313" key="1">
    <source>
        <dbReference type="EMBL" id="CAH1991211.1"/>
    </source>
</evidence>
<dbReference type="InterPro" id="IPR027267">
    <property type="entry name" value="AH/BAR_dom_sf"/>
</dbReference>
<dbReference type="GO" id="GO:0036064">
    <property type="term" value="C:ciliary basal body"/>
    <property type="evidence" value="ECO:0007669"/>
    <property type="project" value="TreeGrafter"/>
</dbReference>
<dbReference type="Proteomes" id="UP001152888">
    <property type="component" value="Unassembled WGS sequence"/>
</dbReference>
<gene>
    <name evidence="1" type="ORF">ACAOBT_LOCUS20133</name>
</gene>